<organism evidence="1 2">
    <name type="scientific">Trichoplax adhaerens</name>
    <name type="common">Trichoplax reptans</name>
    <dbReference type="NCBI Taxonomy" id="10228"/>
    <lineage>
        <taxon>Eukaryota</taxon>
        <taxon>Metazoa</taxon>
        <taxon>Placozoa</taxon>
        <taxon>Uniplacotomia</taxon>
        <taxon>Trichoplacea</taxon>
        <taxon>Trichoplacidae</taxon>
        <taxon>Trichoplax</taxon>
    </lineage>
</organism>
<keyword evidence="2" id="KW-1185">Reference proteome</keyword>
<proteinExistence type="predicted"/>
<dbReference type="eggNOG" id="ENOG502QU03">
    <property type="taxonomic scope" value="Eukaryota"/>
</dbReference>
<dbReference type="EMBL" id="DS985244">
    <property type="protein sequence ID" value="EDV25838.1"/>
    <property type="molecule type" value="Genomic_DNA"/>
</dbReference>
<dbReference type="HOGENOM" id="CLU_009822_1_0_1"/>
<dbReference type="GeneID" id="6753084"/>
<accession>B3RUL3</accession>
<dbReference type="PANTHER" id="PTHR33667:SF7">
    <property type="entry name" value="RIKEN CDNA 1810020O05 GENE"/>
    <property type="match status" value="1"/>
</dbReference>
<protein>
    <submittedName>
        <fullName evidence="1">Uncharacterized protein</fullName>
    </submittedName>
</protein>
<dbReference type="STRING" id="10228.B3RUL3"/>
<dbReference type="PANTHER" id="PTHR33667">
    <property type="entry name" value="SI:DKEY-57N24.6"/>
    <property type="match status" value="1"/>
</dbReference>
<evidence type="ECO:0000313" key="1">
    <source>
        <dbReference type="EMBL" id="EDV25838.1"/>
    </source>
</evidence>
<reference evidence="1 2" key="1">
    <citation type="journal article" date="2008" name="Nature">
        <title>The Trichoplax genome and the nature of placozoans.</title>
        <authorList>
            <person name="Srivastava M."/>
            <person name="Begovic E."/>
            <person name="Chapman J."/>
            <person name="Putnam N.H."/>
            <person name="Hellsten U."/>
            <person name="Kawashima T."/>
            <person name="Kuo A."/>
            <person name="Mitros T."/>
            <person name="Salamov A."/>
            <person name="Carpenter M.L."/>
            <person name="Signorovitch A.Y."/>
            <person name="Moreno M.A."/>
            <person name="Kamm K."/>
            <person name="Grimwood J."/>
            <person name="Schmutz J."/>
            <person name="Shapiro H."/>
            <person name="Grigoriev I.V."/>
            <person name="Buss L.W."/>
            <person name="Schierwater B."/>
            <person name="Dellaporta S.L."/>
            <person name="Rokhsar D.S."/>
        </authorList>
    </citation>
    <scope>NUCLEOTIDE SEQUENCE [LARGE SCALE GENOMIC DNA]</scope>
    <source>
        <strain evidence="1 2">Grell-BS-1999</strain>
    </source>
</reference>
<dbReference type="AlphaFoldDB" id="B3RUL3"/>
<dbReference type="CTD" id="6753084"/>
<sequence length="699" mass="80456">IPSYTSYGFYNQPNFTSSGRPYDRDVTWNETQVILMGTLDKGGLLQYLTGPPLVIEIHDRDAKPIETNEDDLVVFGQAPDDENIHRVNTLASRKTTYNPFKCKLKPWSPYGEARYNLSDLLLGERAIKLAAPIQCCASIDPTAAENEQNIRRSIRGSAKYKPIPAGHYLEFNSELSITINIAYPLEATLLKDATVIEPLLKSLQDCPFTRVVYIFSYENKKFLHQLFESISAVNANALELTQLPQKIKEAALSTYKLNEEQRCSHTLDIITGFQILDGEYQVFILEGLAEGGIKTLWQSLPHLQHDDPNFKVLYDSSVIFDKRLYAKLDVDLCRIRLHRSLSSIMQQSLLYIRDMIPRQCFAALNKLRLLTECKTLREAIRNDYFPCVKMVLSMSREFGMPLTDKDLESKYSKLFPAHRRKNESIACFLVEQEMNRNLFTYSTEFHSATFAPVNCGELSKEERQLSRQKWRSSHDFVYPGVKTSRDSNSCKKKPTPNRLEELKKPWIENELHANILKPTLDRTFYSWPNKSDDFDLYRRPDPYFNRQPVTIHLAGDSLRAESQRFLKDDQKVWEEKLVVKDTRQRFHRCNTAAEQHDRGPKASCQLDKLKGLLKDEPAKLSLRLGKGNFHKVPALSVVNYPNIDAESNKIGNRKGQQEVKEVTRAFTGGPIGHRSWLLENNFIPCEKEKNAQNPEKNFK</sequence>
<evidence type="ECO:0000313" key="2">
    <source>
        <dbReference type="Proteomes" id="UP000009022"/>
    </source>
</evidence>
<gene>
    <name evidence="1" type="ORF">TRIADDRAFT_23652</name>
</gene>
<name>B3RUL3_TRIAD</name>
<dbReference type="Proteomes" id="UP000009022">
    <property type="component" value="Unassembled WGS sequence"/>
</dbReference>
<dbReference type="OMA" id="IHAHQEP"/>
<dbReference type="InParanoid" id="B3RUL3"/>
<dbReference type="PhylomeDB" id="B3RUL3"/>
<dbReference type="KEGG" id="tad:TRIADDRAFT_23652"/>
<feature type="non-terminal residue" evidence="1">
    <location>
        <position position="1"/>
    </location>
</feature>
<dbReference type="RefSeq" id="XP_002111871.1">
    <property type="nucleotide sequence ID" value="XM_002111835.1"/>
</dbReference>
<dbReference type="OrthoDB" id="188352at2759"/>